<feature type="region of interest" description="Disordered" evidence="1">
    <location>
        <begin position="461"/>
        <end position="605"/>
    </location>
</feature>
<feature type="region of interest" description="Disordered" evidence="1">
    <location>
        <begin position="805"/>
        <end position="897"/>
    </location>
</feature>
<feature type="compositionally biased region" description="Polar residues" evidence="1">
    <location>
        <begin position="524"/>
        <end position="534"/>
    </location>
</feature>
<feature type="region of interest" description="Disordered" evidence="1">
    <location>
        <begin position="408"/>
        <end position="440"/>
    </location>
</feature>
<feature type="compositionally biased region" description="Basic and acidic residues" evidence="1">
    <location>
        <begin position="166"/>
        <end position="178"/>
    </location>
</feature>
<feature type="region of interest" description="Disordered" evidence="1">
    <location>
        <begin position="223"/>
        <end position="381"/>
    </location>
</feature>
<feature type="region of interest" description="Disordered" evidence="1">
    <location>
        <begin position="1"/>
        <end position="178"/>
    </location>
</feature>
<accession>A0AA43QU82</accession>
<feature type="compositionally biased region" description="Low complexity" evidence="1">
    <location>
        <begin position="807"/>
        <end position="822"/>
    </location>
</feature>
<dbReference type="AlphaFoldDB" id="A0AA43QU82"/>
<evidence type="ECO:0000256" key="1">
    <source>
        <dbReference type="SAM" id="MobiDB-lite"/>
    </source>
</evidence>
<feature type="compositionally biased region" description="Basic residues" evidence="1">
    <location>
        <begin position="283"/>
        <end position="292"/>
    </location>
</feature>
<organism evidence="2 3">
    <name type="scientific">Ramalina farinacea</name>
    <dbReference type="NCBI Taxonomy" id="258253"/>
    <lineage>
        <taxon>Eukaryota</taxon>
        <taxon>Fungi</taxon>
        <taxon>Dikarya</taxon>
        <taxon>Ascomycota</taxon>
        <taxon>Pezizomycotina</taxon>
        <taxon>Lecanoromycetes</taxon>
        <taxon>OSLEUM clade</taxon>
        <taxon>Lecanoromycetidae</taxon>
        <taxon>Lecanorales</taxon>
        <taxon>Lecanorineae</taxon>
        <taxon>Ramalinaceae</taxon>
        <taxon>Ramalina</taxon>
    </lineage>
</organism>
<feature type="compositionally biased region" description="Low complexity" evidence="1">
    <location>
        <begin position="311"/>
        <end position="322"/>
    </location>
</feature>
<reference evidence="2" key="1">
    <citation type="journal article" date="2023" name="Genome Biol. Evol.">
        <title>First Whole Genome Sequence and Flow Cytometry Genome Size Data for the Lichen-Forming Fungus Ramalina farinacea (Ascomycota).</title>
        <authorList>
            <person name="Llewellyn T."/>
            <person name="Mian S."/>
            <person name="Hill R."/>
            <person name="Leitch I.J."/>
            <person name="Gaya E."/>
        </authorList>
    </citation>
    <scope>NUCLEOTIDE SEQUENCE</scope>
    <source>
        <strain evidence="2">LIQ254RAFAR</strain>
    </source>
</reference>
<feature type="compositionally biased region" description="Polar residues" evidence="1">
    <location>
        <begin position="562"/>
        <end position="574"/>
    </location>
</feature>
<feature type="compositionally biased region" description="Polar residues" evidence="1">
    <location>
        <begin position="361"/>
        <end position="381"/>
    </location>
</feature>
<evidence type="ECO:0000313" key="3">
    <source>
        <dbReference type="Proteomes" id="UP001161017"/>
    </source>
</evidence>
<dbReference type="Proteomes" id="UP001161017">
    <property type="component" value="Unassembled WGS sequence"/>
</dbReference>
<feature type="compositionally biased region" description="Polar residues" evidence="1">
    <location>
        <begin position="662"/>
        <end position="675"/>
    </location>
</feature>
<feature type="compositionally biased region" description="Basic and acidic residues" evidence="1">
    <location>
        <begin position="11"/>
        <end position="20"/>
    </location>
</feature>
<feature type="compositionally biased region" description="Basic and acidic residues" evidence="1">
    <location>
        <begin position="488"/>
        <end position="501"/>
    </location>
</feature>
<proteinExistence type="predicted"/>
<feature type="compositionally biased region" description="Polar residues" evidence="1">
    <location>
        <begin position="411"/>
        <end position="440"/>
    </location>
</feature>
<name>A0AA43QU82_9LECA</name>
<feature type="compositionally biased region" description="Polar residues" evidence="1">
    <location>
        <begin position="740"/>
        <end position="750"/>
    </location>
</feature>
<comment type="caution">
    <text evidence="2">The sequence shown here is derived from an EMBL/GenBank/DDBJ whole genome shotgun (WGS) entry which is preliminary data.</text>
</comment>
<sequence length="981" mass="104749">MALATPVYTKQSDRTPDSASRHPTKVSPNDKPLPAPPIAQVVTNSPRKPRITLIDATEKPLRRSPTGTPEAQEEWPTLEPQRAVSRSSVQDVMRETGAQLLEQVSTGGERYPRLGDTTEKSFEDQLPMSTYSPASGKGPRKGISAPDLKAQTITIRRLTDPFDSTEPGKTEFVADKKDTTAGAAALEKSTSQDFTEVRQTRTSSLRARLSAGEVVRDNNSKTIGFTDFTAPAESTAGPSRRDSLRARNTAQASNVPSSRGPNAKTSLESIGNRLPATFVAGSRRPHAPRRPGSRGSLRDEGTGLVSSRPASSTSSHEQTSSTDATVKQHQKGPGRRSSIPVARPIVITVGGRPGSSHSRDNQATSSHSVGNGKTRTLNKTPTAEYDPFCYQKQPNASIAVKAAENLETAADGSQASVQETESQKASPYGHQTSTDTTAANKEMTTLEAIDESPRHTYTFRRLSTKAPSFGPTLSISPSADKYIMGTGENKENRPPSREKPAGHSAGHGRASSATRNRLDRPLSNIESSPRTSLVDSRIREKKTKSVEYSSTGSATVDVIAPNRSSKQPSVSTDASADPFYDASEDPHADVQAGAQAGKIPVEEDDAWISPLAKKLNAASDGIESDATKKEGQGVSKSTIKEANDGKAQKLAQDLVKLERNSNKNYSKPTATSQAKRSGDDPFTPETHHGHPASSDSHPLRGSSKQKPLTAVQNKTVSAIASTKEVGPPTPPKEYLRRQNALGSANGYGSSQLDLQAPGSGYVTAKRAPVNRDSVAHNSVKSQSTLTTSLSMTRFNFKNLFHKKGTDTASTSAKKGKKTSTTESKSRAHINGNGSPFPAISDIHPIHRPSASPPKTSSSASTYRAPPVPARNPSHRLTATSAGRPQTPLLSTSESTADISRSTHLAMSLLDSARKETSSPKKEKLLELGKIMVDCITRARDAELAFEEAKLAAARAEKASEACRQAVREVGGMVEGLRRQRG</sequence>
<dbReference type="EMBL" id="JAPUFD010000011">
    <property type="protein sequence ID" value="MDI1490400.1"/>
    <property type="molecule type" value="Genomic_DNA"/>
</dbReference>
<protein>
    <submittedName>
        <fullName evidence="2">Uncharacterized protein</fullName>
    </submittedName>
</protein>
<evidence type="ECO:0000313" key="2">
    <source>
        <dbReference type="EMBL" id="MDI1490400.1"/>
    </source>
</evidence>
<keyword evidence="3" id="KW-1185">Reference proteome</keyword>
<feature type="compositionally biased region" description="Basic and acidic residues" evidence="1">
    <location>
        <begin position="638"/>
        <end position="647"/>
    </location>
</feature>
<feature type="compositionally biased region" description="Basic and acidic residues" evidence="1">
    <location>
        <begin position="110"/>
        <end position="123"/>
    </location>
</feature>
<feature type="compositionally biased region" description="Polar residues" evidence="1">
    <location>
        <begin position="246"/>
        <end position="269"/>
    </location>
</feature>
<feature type="compositionally biased region" description="Polar residues" evidence="1">
    <location>
        <begin position="874"/>
        <end position="897"/>
    </location>
</feature>
<feature type="compositionally biased region" description="Low complexity" evidence="1">
    <location>
        <begin position="848"/>
        <end position="861"/>
    </location>
</feature>
<feature type="compositionally biased region" description="Polar residues" evidence="1">
    <location>
        <begin position="702"/>
        <end position="720"/>
    </location>
</feature>
<feature type="region of interest" description="Disordered" evidence="1">
    <location>
        <begin position="617"/>
        <end position="750"/>
    </location>
</feature>
<gene>
    <name evidence="2" type="ORF">OHK93_001603</name>
</gene>